<proteinExistence type="predicted"/>
<keyword evidence="1" id="KW-1133">Transmembrane helix</keyword>
<reference evidence="3" key="1">
    <citation type="journal article" date="2019" name="Int. J. Syst. Evol. Microbiol.">
        <title>The Global Catalogue of Microorganisms (GCM) 10K type strain sequencing project: providing services to taxonomists for standard genome sequencing and annotation.</title>
        <authorList>
            <consortium name="The Broad Institute Genomics Platform"/>
            <consortium name="The Broad Institute Genome Sequencing Center for Infectious Disease"/>
            <person name="Wu L."/>
            <person name="Ma J."/>
        </authorList>
    </citation>
    <scope>NUCLEOTIDE SEQUENCE [LARGE SCALE GENOMIC DNA]</scope>
    <source>
        <strain evidence="3">CCUG 54518</strain>
    </source>
</reference>
<keyword evidence="3" id="KW-1185">Reference proteome</keyword>
<dbReference type="Proteomes" id="UP001596495">
    <property type="component" value="Unassembled WGS sequence"/>
</dbReference>
<feature type="transmembrane region" description="Helical" evidence="1">
    <location>
        <begin position="35"/>
        <end position="53"/>
    </location>
</feature>
<evidence type="ECO:0008006" key="4">
    <source>
        <dbReference type="Google" id="ProtNLM"/>
    </source>
</evidence>
<evidence type="ECO:0000313" key="2">
    <source>
        <dbReference type="EMBL" id="MFC7436098.1"/>
    </source>
</evidence>
<feature type="transmembrane region" description="Helical" evidence="1">
    <location>
        <begin position="59"/>
        <end position="80"/>
    </location>
</feature>
<dbReference type="RefSeq" id="WP_382259489.1">
    <property type="nucleotide sequence ID" value="NZ_JBHTBX010000013.1"/>
</dbReference>
<name>A0ABW2RDE2_9BURK</name>
<gene>
    <name evidence="2" type="ORF">ACFQNJ_16430</name>
</gene>
<keyword evidence="1" id="KW-0472">Membrane</keyword>
<evidence type="ECO:0000313" key="3">
    <source>
        <dbReference type="Proteomes" id="UP001596495"/>
    </source>
</evidence>
<keyword evidence="1" id="KW-0812">Transmembrane</keyword>
<protein>
    <recommendedName>
        <fullName evidence="4">Holin-X, holin superfamily III</fullName>
    </recommendedName>
</protein>
<accession>A0ABW2RDE2</accession>
<organism evidence="2 3">
    <name type="scientific">Hydrogenophaga bisanensis</name>
    <dbReference type="NCBI Taxonomy" id="439611"/>
    <lineage>
        <taxon>Bacteria</taxon>
        <taxon>Pseudomonadati</taxon>
        <taxon>Pseudomonadota</taxon>
        <taxon>Betaproteobacteria</taxon>
        <taxon>Burkholderiales</taxon>
        <taxon>Comamonadaceae</taxon>
        <taxon>Hydrogenophaga</taxon>
    </lineage>
</organism>
<evidence type="ECO:0000256" key="1">
    <source>
        <dbReference type="SAM" id="Phobius"/>
    </source>
</evidence>
<sequence length="105" mass="11756">MKPKNNIDLFDKTDTEEVIDHLNEKFGDNLTARGAVTASVIQVFVGTLLVNLVDDKGPFSLLIPLGLMMILLGTFGVLMWKGDMVRQGLREKALQEMTKRGHDKR</sequence>
<dbReference type="EMBL" id="JBHTBX010000013">
    <property type="protein sequence ID" value="MFC7436098.1"/>
    <property type="molecule type" value="Genomic_DNA"/>
</dbReference>
<comment type="caution">
    <text evidence="2">The sequence shown here is derived from an EMBL/GenBank/DDBJ whole genome shotgun (WGS) entry which is preliminary data.</text>
</comment>